<evidence type="ECO:0000313" key="1">
    <source>
        <dbReference type="EMBL" id="OAL70428.1"/>
    </source>
</evidence>
<proteinExistence type="predicted"/>
<reference evidence="1 2" key="1">
    <citation type="submission" date="2016-05" db="EMBL/GenBank/DDBJ databases">
        <title>Genome sequencing of Trichophyton violaceum CMCC(F)T3l isolated from hair.</title>
        <authorList>
            <person name="Zhan P."/>
            <person name="Tao Y."/>
            <person name="Liu W."/>
        </authorList>
    </citation>
    <scope>NUCLEOTIDE SEQUENCE [LARGE SCALE GENOMIC DNA]</scope>
    <source>
        <strain evidence="2">CMCC(F)T3l</strain>
    </source>
</reference>
<dbReference type="EMBL" id="LHPN01000009">
    <property type="protein sequence ID" value="OAL70428.1"/>
    <property type="molecule type" value="Genomic_DNA"/>
</dbReference>
<keyword evidence="2" id="KW-1185">Reference proteome</keyword>
<dbReference type="Proteomes" id="UP000243519">
    <property type="component" value="Unassembled WGS sequence"/>
</dbReference>
<comment type="caution">
    <text evidence="1">The sequence shown here is derived from an EMBL/GenBank/DDBJ whole genome shotgun (WGS) entry which is preliminary data.</text>
</comment>
<evidence type="ECO:0000313" key="2">
    <source>
        <dbReference type="Proteomes" id="UP000243519"/>
    </source>
</evidence>
<dbReference type="AlphaFoldDB" id="A0A178FE25"/>
<organism evidence="1 2">
    <name type="scientific">Trichophyton violaceum</name>
    <dbReference type="NCBI Taxonomy" id="34388"/>
    <lineage>
        <taxon>Eukaryota</taxon>
        <taxon>Fungi</taxon>
        <taxon>Dikarya</taxon>
        <taxon>Ascomycota</taxon>
        <taxon>Pezizomycotina</taxon>
        <taxon>Eurotiomycetes</taxon>
        <taxon>Eurotiomycetidae</taxon>
        <taxon>Onygenales</taxon>
        <taxon>Arthrodermataceae</taxon>
        <taxon>Trichophyton</taxon>
    </lineage>
</organism>
<gene>
    <name evidence="1" type="ORF">A7D00_5394</name>
</gene>
<sequence>MPVTTRSQARGCGELHGNIDDRISTYATMYPVFCTTNIPPKVLDWFIDEAYRGILLSEEDSDPPGAPCILQTTDLSSITHGSRKPMSDFESPFLNYTDNEIRDWMEHHPCPGFAEATFTILDQLTIDEGTCRVGYCNSFPDPQPDTRMFTTIPYNDLSVRVTIELGEISWCEIVEETEGTFTRNDPAAAKIKSLFKGVDQDLAMVEHIYALIDPRRAPETAENIREYVRQHGPAGMTTTAGQLNPRKITKLRRNEAFASHPTVRGMARDEEPPAIFRKKGDPFVLRITSVEESHYQMTLLGRAERAAKRRERDTLITHGILGESLEDIPRMGSPAMAAKLRNRNKKKEGV</sequence>
<accession>A0A178FE25</accession>
<dbReference type="OrthoDB" id="4168782at2759"/>
<name>A0A178FE25_TRIVO</name>
<protein>
    <submittedName>
        <fullName evidence="1">Uncharacterized protein</fullName>
    </submittedName>
</protein>